<keyword evidence="3" id="KW-1185">Reference proteome</keyword>
<dbReference type="AlphaFoldDB" id="A0A0C2Z2M0"/>
<protein>
    <submittedName>
        <fullName evidence="2">Uncharacterized protein</fullName>
    </submittedName>
</protein>
<proteinExistence type="predicted"/>
<accession>A0A0C2Z2M0</accession>
<evidence type="ECO:0000313" key="3">
    <source>
        <dbReference type="Proteomes" id="UP000053424"/>
    </source>
</evidence>
<sequence length="56" mass="6633">MTGFLEASFRRSSFPSARRIPRYVILWVSLILKIIIFFFIHVVALPPSLKFTLWLH</sequence>
<reference evidence="2 3" key="1">
    <citation type="submission" date="2014-04" db="EMBL/GenBank/DDBJ databases">
        <authorList>
            <consortium name="DOE Joint Genome Institute"/>
            <person name="Kuo A."/>
            <person name="Gay G."/>
            <person name="Dore J."/>
            <person name="Kohler A."/>
            <person name="Nagy L.G."/>
            <person name="Floudas D."/>
            <person name="Copeland A."/>
            <person name="Barry K.W."/>
            <person name="Cichocki N."/>
            <person name="Veneault-Fourrey C."/>
            <person name="LaButti K."/>
            <person name="Lindquist E.A."/>
            <person name="Lipzen A."/>
            <person name="Lundell T."/>
            <person name="Morin E."/>
            <person name="Murat C."/>
            <person name="Sun H."/>
            <person name="Tunlid A."/>
            <person name="Henrissat B."/>
            <person name="Grigoriev I.V."/>
            <person name="Hibbett D.S."/>
            <person name="Martin F."/>
            <person name="Nordberg H.P."/>
            <person name="Cantor M.N."/>
            <person name="Hua S.X."/>
        </authorList>
    </citation>
    <scope>NUCLEOTIDE SEQUENCE [LARGE SCALE GENOMIC DNA]</scope>
    <source>
        <strain evidence="3">h7</strain>
    </source>
</reference>
<evidence type="ECO:0000313" key="2">
    <source>
        <dbReference type="EMBL" id="KIM47512.1"/>
    </source>
</evidence>
<name>A0A0C2Z2M0_HEBCY</name>
<dbReference type="HOGENOM" id="CLU_3014386_0_0_1"/>
<dbReference type="Proteomes" id="UP000053424">
    <property type="component" value="Unassembled WGS sequence"/>
</dbReference>
<organism evidence="2 3">
    <name type="scientific">Hebeloma cylindrosporum</name>
    <dbReference type="NCBI Taxonomy" id="76867"/>
    <lineage>
        <taxon>Eukaryota</taxon>
        <taxon>Fungi</taxon>
        <taxon>Dikarya</taxon>
        <taxon>Basidiomycota</taxon>
        <taxon>Agaricomycotina</taxon>
        <taxon>Agaricomycetes</taxon>
        <taxon>Agaricomycetidae</taxon>
        <taxon>Agaricales</taxon>
        <taxon>Agaricineae</taxon>
        <taxon>Hymenogastraceae</taxon>
        <taxon>Hebeloma</taxon>
    </lineage>
</organism>
<keyword evidence="1" id="KW-0472">Membrane</keyword>
<feature type="transmembrane region" description="Helical" evidence="1">
    <location>
        <begin position="20"/>
        <end position="44"/>
    </location>
</feature>
<keyword evidence="1" id="KW-1133">Transmembrane helix</keyword>
<keyword evidence="1" id="KW-0812">Transmembrane</keyword>
<dbReference type="EMBL" id="KN831769">
    <property type="protein sequence ID" value="KIM47512.1"/>
    <property type="molecule type" value="Genomic_DNA"/>
</dbReference>
<gene>
    <name evidence="2" type="ORF">M413DRAFT_201828</name>
</gene>
<reference evidence="3" key="2">
    <citation type="submission" date="2015-01" db="EMBL/GenBank/DDBJ databases">
        <title>Evolutionary Origins and Diversification of the Mycorrhizal Mutualists.</title>
        <authorList>
            <consortium name="DOE Joint Genome Institute"/>
            <consortium name="Mycorrhizal Genomics Consortium"/>
            <person name="Kohler A."/>
            <person name="Kuo A."/>
            <person name="Nagy L.G."/>
            <person name="Floudas D."/>
            <person name="Copeland A."/>
            <person name="Barry K.W."/>
            <person name="Cichocki N."/>
            <person name="Veneault-Fourrey C."/>
            <person name="LaButti K."/>
            <person name="Lindquist E.A."/>
            <person name="Lipzen A."/>
            <person name="Lundell T."/>
            <person name="Morin E."/>
            <person name="Murat C."/>
            <person name="Riley R."/>
            <person name="Ohm R."/>
            <person name="Sun H."/>
            <person name="Tunlid A."/>
            <person name="Henrissat B."/>
            <person name="Grigoriev I.V."/>
            <person name="Hibbett D.S."/>
            <person name="Martin F."/>
        </authorList>
    </citation>
    <scope>NUCLEOTIDE SEQUENCE [LARGE SCALE GENOMIC DNA]</scope>
    <source>
        <strain evidence="3">h7</strain>
    </source>
</reference>
<evidence type="ECO:0000256" key="1">
    <source>
        <dbReference type="SAM" id="Phobius"/>
    </source>
</evidence>